<feature type="chain" id="PRO_5030159849" evidence="1">
    <location>
        <begin position="32"/>
        <end position="167"/>
    </location>
</feature>
<keyword evidence="1" id="KW-0732">Signal</keyword>
<feature type="signal peptide" evidence="1">
    <location>
        <begin position="1"/>
        <end position="31"/>
    </location>
</feature>
<dbReference type="EMBL" id="HBFK01038513">
    <property type="protein sequence ID" value="CAD8756831.1"/>
    <property type="molecule type" value="Transcribed_RNA"/>
</dbReference>
<reference evidence="2" key="1">
    <citation type="submission" date="2021-01" db="EMBL/GenBank/DDBJ databases">
        <authorList>
            <person name="Corre E."/>
            <person name="Pelletier E."/>
            <person name="Niang G."/>
            <person name="Scheremetjew M."/>
            <person name="Finn R."/>
            <person name="Kale V."/>
            <person name="Holt S."/>
            <person name="Cochrane G."/>
            <person name="Meng A."/>
            <person name="Brown T."/>
            <person name="Cohen L."/>
        </authorList>
    </citation>
    <scope>NUCLEOTIDE SEQUENCE</scope>
    <source>
        <strain evidence="2">CCMP441</strain>
    </source>
</reference>
<accession>A0A6T8PG75</accession>
<protein>
    <submittedName>
        <fullName evidence="2">Uncharacterized protein</fullName>
    </submittedName>
</protein>
<evidence type="ECO:0000256" key="1">
    <source>
        <dbReference type="SAM" id="SignalP"/>
    </source>
</evidence>
<proteinExistence type="predicted"/>
<organism evidence="2">
    <name type="scientific">Hemiselmis andersenii</name>
    <name type="common">Cryptophyte alga</name>
    <dbReference type="NCBI Taxonomy" id="464988"/>
    <lineage>
        <taxon>Eukaryota</taxon>
        <taxon>Cryptophyceae</taxon>
        <taxon>Cryptomonadales</taxon>
        <taxon>Hemiselmidaceae</taxon>
        <taxon>Hemiselmis</taxon>
    </lineage>
</organism>
<gene>
    <name evidence="2" type="ORF">HAND1043_LOCUS23341</name>
</gene>
<name>A0A6T8PG75_HEMAN</name>
<evidence type="ECO:0000313" key="2">
    <source>
        <dbReference type="EMBL" id="CAD8756831.1"/>
    </source>
</evidence>
<sequence length="167" mass="18240">MVGSSAIALGGMKRTVVLCLALVAVGRSTSALGTACVRWTPALRGPGAGMLLMSERDVCEAVRDEAQAEERMHKMRQYEELFSKELPADLTRLGVDQIAAGEKPWFEKHNEKVALYDKLFSKGTESGEELVEMAAKIRTGRVKHLSEVDGLPEGLVRIGTSFDTLFD</sequence>
<dbReference type="AlphaFoldDB" id="A0A6T8PG75"/>